<dbReference type="Gene3D" id="3.30.2090.10">
    <property type="entry name" value="Multidrug efflux transporter AcrB TolC docking domain, DN and DC subdomains"/>
    <property type="match status" value="2"/>
</dbReference>
<proteinExistence type="predicted"/>
<evidence type="ECO:0000313" key="4">
    <source>
        <dbReference type="Proteomes" id="UP000095591"/>
    </source>
</evidence>
<dbReference type="Gene3D" id="3.30.70.1320">
    <property type="entry name" value="Multidrug efflux transporter AcrB pore domain like"/>
    <property type="match status" value="1"/>
</dbReference>
<keyword evidence="1" id="KW-0456">Lyase</keyword>
<feature type="transmembrane region" description="Helical" evidence="2">
    <location>
        <begin position="918"/>
        <end position="936"/>
    </location>
</feature>
<dbReference type="PROSITE" id="PS00666">
    <property type="entry name" value="DHDPS_2"/>
    <property type="match status" value="1"/>
</dbReference>
<reference evidence="3 4" key="1">
    <citation type="submission" date="2015-09" db="EMBL/GenBank/DDBJ databases">
        <authorList>
            <consortium name="Pathogen Informatics"/>
        </authorList>
    </citation>
    <scope>NUCLEOTIDE SEQUENCE [LARGE SCALE GENOMIC DNA]</scope>
    <source>
        <strain evidence="3 4">2789STDY5608872</strain>
    </source>
</reference>
<dbReference type="Gene3D" id="1.20.1640.10">
    <property type="entry name" value="Multidrug efflux transporter AcrB transmembrane domain"/>
    <property type="match status" value="3"/>
</dbReference>
<feature type="transmembrane region" description="Helical" evidence="2">
    <location>
        <begin position="364"/>
        <end position="385"/>
    </location>
</feature>
<dbReference type="RefSeq" id="WP_057319080.1">
    <property type="nucleotide sequence ID" value="NZ_CYXP01000002.1"/>
</dbReference>
<dbReference type="InterPro" id="IPR027463">
    <property type="entry name" value="AcrB_DN_DC_subdom"/>
</dbReference>
<dbReference type="EMBL" id="CYXP01000002">
    <property type="protein sequence ID" value="CUM96528.1"/>
    <property type="molecule type" value="Genomic_DNA"/>
</dbReference>
<feature type="transmembrane region" description="Helical" evidence="2">
    <location>
        <begin position="536"/>
        <end position="553"/>
    </location>
</feature>
<dbReference type="Gene3D" id="3.30.70.1440">
    <property type="entry name" value="Multidrug efflux transporter AcrB pore domain"/>
    <property type="match status" value="1"/>
</dbReference>
<dbReference type="GO" id="GO:0005886">
    <property type="term" value="C:plasma membrane"/>
    <property type="evidence" value="ECO:0007669"/>
    <property type="project" value="TreeGrafter"/>
</dbReference>
<accession>A0A173T582</accession>
<dbReference type="SUPFAM" id="SSF82714">
    <property type="entry name" value="Multidrug efflux transporter AcrB TolC docking domain, DN and DC subdomains"/>
    <property type="match status" value="1"/>
</dbReference>
<evidence type="ECO:0000313" key="3">
    <source>
        <dbReference type="EMBL" id="CUM96528.1"/>
    </source>
</evidence>
<feature type="transmembrane region" description="Helical" evidence="2">
    <location>
        <begin position="455"/>
        <end position="478"/>
    </location>
</feature>
<dbReference type="PANTHER" id="PTHR32063">
    <property type="match status" value="1"/>
</dbReference>
<dbReference type="PRINTS" id="PR00702">
    <property type="entry name" value="ACRIFLAVINRP"/>
</dbReference>
<evidence type="ECO:0000256" key="2">
    <source>
        <dbReference type="SAM" id="Phobius"/>
    </source>
</evidence>
<dbReference type="AlphaFoldDB" id="A0A173T582"/>
<dbReference type="GO" id="GO:0042910">
    <property type="term" value="F:xenobiotic transmembrane transporter activity"/>
    <property type="evidence" value="ECO:0007669"/>
    <property type="project" value="TreeGrafter"/>
</dbReference>
<gene>
    <name evidence="3" type="primary">mdtC_1</name>
    <name evidence="3" type="ORF">ERS852429_01338</name>
</gene>
<dbReference type="Proteomes" id="UP000095591">
    <property type="component" value="Unassembled WGS sequence"/>
</dbReference>
<dbReference type="GO" id="GO:0016829">
    <property type="term" value="F:lyase activity"/>
    <property type="evidence" value="ECO:0007669"/>
    <property type="project" value="UniProtKB-KW"/>
</dbReference>
<name>A0A173T582_PARDI</name>
<dbReference type="Gene3D" id="3.30.70.1430">
    <property type="entry name" value="Multidrug efflux transporter AcrB pore domain"/>
    <property type="match status" value="2"/>
</dbReference>
<dbReference type="InterPro" id="IPR001036">
    <property type="entry name" value="Acrflvin-R"/>
</dbReference>
<feature type="transmembrane region" description="Helical" evidence="2">
    <location>
        <begin position="339"/>
        <end position="357"/>
    </location>
</feature>
<keyword evidence="2" id="KW-1133">Transmembrane helix</keyword>
<keyword evidence="2" id="KW-0472">Membrane</keyword>
<feature type="transmembrane region" description="Helical" evidence="2">
    <location>
        <begin position="1042"/>
        <end position="1066"/>
    </location>
</feature>
<organism evidence="3 4">
    <name type="scientific">Parabacteroides distasonis</name>
    <dbReference type="NCBI Taxonomy" id="823"/>
    <lineage>
        <taxon>Bacteria</taxon>
        <taxon>Pseudomonadati</taxon>
        <taxon>Bacteroidota</taxon>
        <taxon>Bacteroidia</taxon>
        <taxon>Bacteroidales</taxon>
        <taxon>Tannerellaceae</taxon>
        <taxon>Parabacteroides</taxon>
    </lineage>
</organism>
<dbReference type="SUPFAM" id="SSF82693">
    <property type="entry name" value="Multidrug efflux transporter AcrB pore domain, PN1, PN2, PC1 and PC2 subdomains"/>
    <property type="match status" value="2"/>
</dbReference>
<dbReference type="PANTHER" id="PTHR32063:SF0">
    <property type="entry name" value="SWARMING MOTILITY PROTEIN SWRC"/>
    <property type="match status" value="1"/>
</dbReference>
<dbReference type="SUPFAM" id="SSF82866">
    <property type="entry name" value="Multidrug efflux transporter AcrB transmembrane domain"/>
    <property type="match status" value="2"/>
</dbReference>
<dbReference type="InterPro" id="IPR020625">
    <property type="entry name" value="Schiff_base-form_aldolases_AS"/>
</dbReference>
<sequence>MGSKPNISSFTIIVTFLCIALAGIAFVPLLPIKLSPSRTLPKLSISYNMPSNSARVIEMEVTSRLEAMLARIKGIKEISSTSGNGWGRITLELDKHTNIDAARFEASTIVRQTWPDLPEELSYPILEMSRPDDKESRPFMSYTLNASATPIFIQRFAEDQIKPRLSSVQGIYRIDVSGATPMEWRLEYDSRQLRDLGITIEDIQSAISQYYKKEFLGTANMRQGDTGKEWIRLALMPEKITNGFEPSHITVANKDGSLIRLDQLIKVTRQEEAPQSYYRINGLNSIYLSIRAEETANQLQLAKKVKEEMEHIRTLLPPGYEIHTSYDATEFIQEELDKIYVRTGLTILILLLFVLLITRNVRYLFLIIISLSINLCIAVILYYLLGLEMQLYSLAGITISLSLVIDNTIVMTDHIRHHHDRKAFLSILAATLTTMGALVIIFFLDEKIRLNLQDFAAVVIINLAVSLFIALFLVPALIDKMNLHPKKAASSSPKARSHWRQHPVVRPIRSFIHRFPVYFSHYYRAQIRFLCNWKKLACLILVLAFGLPIFLLPEKIEPEEKDISARDSLWIARYNEFAAKDIWKETIKPIVDKSLGGTLRLFVQKVYEGSYFTRNEETVLSISASMPNGTTLDQMNHLINRMEAYLSTYKEIRQFQTSIYNARQASINVYFTRENERSGFPYTLKSRVISKALELGGGSWGVWGLMDQGFSNDVRENAGSFRIEMYGYNYDELYEWAEKLREKLLTYRRIKEVLINSEFSWWKDDYQEFYFNLNKSRMAQADILPIDLFASIRPVFGKDIYAGTIVVDNETEKLKLSSRQSKEFDIWSMQYVPQTIRDKSYKLSELAIVEKSQTPQQIAKVNQQYRLCLQYEYIGASSQGEKIQKRELREFNKILPMGYTAKAEKNYWSWDQKDNKQYALLFLIIVIIFFTTSILFNSLKQPLAVIFVIPISYIGVFLTFYWFKLNFDQGGFASFVLLCGITVNASIYILNEYNQIRERIPAISPIRAYLKAWNAKITPIFLTVISTILGFIPFMLGTDKEAFWFPLAAGTIGGLIMSILGIFFYLPIFTLKKERH</sequence>
<dbReference type="Pfam" id="PF00873">
    <property type="entry name" value="ACR_tran"/>
    <property type="match status" value="2"/>
</dbReference>
<feature type="transmembrane region" description="Helical" evidence="2">
    <location>
        <begin position="7"/>
        <end position="30"/>
    </location>
</feature>
<feature type="transmembrane region" description="Helical" evidence="2">
    <location>
        <begin position="423"/>
        <end position="443"/>
    </location>
</feature>
<feature type="transmembrane region" description="Helical" evidence="2">
    <location>
        <begin position="943"/>
        <end position="963"/>
    </location>
</feature>
<feature type="transmembrane region" description="Helical" evidence="2">
    <location>
        <begin position="969"/>
        <end position="990"/>
    </location>
</feature>
<feature type="transmembrane region" description="Helical" evidence="2">
    <location>
        <begin position="391"/>
        <end position="411"/>
    </location>
</feature>
<feature type="transmembrane region" description="Helical" evidence="2">
    <location>
        <begin position="1017"/>
        <end position="1036"/>
    </location>
</feature>
<evidence type="ECO:0000256" key="1">
    <source>
        <dbReference type="ARBA" id="ARBA00023239"/>
    </source>
</evidence>
<protein>
    <submittedName>
        <fullName evidence="3">Multidrug transporter MdtC</fullName>
    </submittedName>
</protein>
<keyword evidence="2" id="KW-0812">Transmembrane</keyword>